<name>A0ABM7XZC9_9PROT</name>
<organism evidence="2 3">
    <name type="scientific">Roseomonas fluvialis</name>
    <dbReference type="NCBI Taxonomy" id="1750527"/>
    <lineage>
        <taxon>Bacteria</taxon>
        <taxon>Pseudomonadati</taxon>
        <taxon>Pseudomonadota</taxon>
        <taxon>Alphaproteobacteria</taxon>
        <taxon>Acetobacterales</taxon>
        <taxon>Roseomonadaceae</taxon>
        <taxon>Roseomonas</taxon>
    </lineage>
</organism>
<protein>
    <submittedName>
        <fullName evidence="2">Uncharacterized protein</fullName>
    </submittedName>
</protein>
<evidence type="ECO:0000313" key="3">
    <source>
        <dbReference type="Proteomes" id="UP000831327"/>
    </source>
</evidence>
<accession>A0ABM7XZC9</accession>
<dbReference type="Proteomes" id="UP000831327">
    <property type="component" value="Chromosome"/>
</dbReference>
<evidence type="ECO:0000313" key="2">
    <source>
        <dbReference type="EMBL" id="BDG70867.1"/>
    </source>
</evidence>
<gene>
    <name evidence="2" type="ORF">Rmf_07960</name>
</gene>
<feature type="region of interest" description="Disordered" evidence="1">
    <location>
        <begin position="29"/>
        <end position="60"/>
    </location>
</feature>
<reference evidence="2 3" key="1">
    <citation type="journal article" date="2016" name="Microbes Environ.">
        <title>Phylogenetically diverse aerobic anoxygenic phototrophic bacteria isolated from epilithic biofilms in Tama river, Japan.</title>
        <authorList>
            <person name="Hirose S."/>
            <person name="Matsuura K."/>
            <person name="Haruta S."/>
        </authorList>
    </citation>
    <scope>NUCLEOTIDE SEQUENCE [LARGE SCALE GENOMIC DNA]</scope>
    <source>
        <strain evidence="2 3">S08</strain>
    </source>
</reference>
<dbReference type="EMBL" id="AP025637">
    <property type="protein sequence ID" value="BDG70867.1"/>
    <property type="molecule type" value="Genomic_DNA"/>
</dbReference>
<evidence type="ECO:0000256" key="1">
    <source>
        <dbReference type="SAM" id="MobiDB-lite"/>
    </source>
</evidence>
<keyword evidence="3" id="KW-1185">Reference proteome</keyword>
<sequence length="138" mass="14710">MQVEEDPCDLVCDVAGTIGHDHLDHVAATLRPGTPRDRGTRDTGQEPAALQPGKQRRNVARSPHHAVACLECCIAHSRHAVGRCQSGNMRDDMARFRDRRRDGSPSCHRAVTLAAMPGVAWPSRGLGMALAGSAGKGA</sequence>
<proteinExistence type="predicted"/>
<feature type="compositionally biased region" description="Basic and acidic residues" evidence="1">
    <location>
        <begin position="34"/>
        <end position="44"/>
    </location>
</feature>